<sequence length="278" mass="32001">MPKISPNLGTVSSYTPARLFPNGCTVCTRCHESFLSHDGSYEKHVEESLDHHLCPLCDYKKDFATFTALQDHFEMDHLWCEACNWYAPSAEGLENHFVHRHMMCKVCKQTFRGLNELTGHANSHRPLTVSCFLCREAFALRSAAFNHIESEMCQGGALREDVRRVVREFLAQSPQTRGYHIPDNRLFSCQGCQKSYGCLSDLLQHVETRGCFEGYCKGTGMIEHMVQYVQMNLKATIERRKNRGIEQQQQQQRRPVAMTIPRGAANHPRVRMLRTEQF</sequence>
<accession>A0A1Q5Q9L8</accession>
<dbReference type="SMART" id="SM00355">
    <property type="entry name" value="ZnF_C2H2"/>
    <property type="match status" value="4"/>
</dbReference>
<evidence type="ECO:0000313" key="2">
    <source>
        <dbReference type="EMBL" id="OKL62637.1"/>
    </source>
</evidence>
<gene>
    <name evidence="2" type="ORF">UA08_01386</name>
</gene>
<dbReference type="GeneID" id="31001141"/>
<dbReference type="PROSITE" id="PS00028">
    <property type="entry name" value="ZINC_FINGER_C2H2_1"/>
    <property type="match status" value="1"/>
</dbReference>
<keyword evidence="3" id="KW-1185">Reference proteome</keyword>
<dbReference type="STRING" id="1441469.A0A1Q5Q9L8"/>
<comment type="caution">
    <text evidence="2">The sequence shown here is derived from an EMBL/GenBank/DDBJ whole genome shotgun (WGS) entry which is preliminary data.</text>
</comment>
<dbReference type="AlphaFoldDB" id="A0A1Q5Q9L8"/>
<feature type="domain" description="C2H2-type" evidence="1">
    <location>
        <begin position="104"/>
        <end position="124"/>
    </location>
</feature>
<name>A0A1Q5Q9L8_TALAT</name>
<dbReference type="EMBL" id="LFMY01000002">
    <property type="protein sequence ID" value="OKL62637.1"/>
    <property type="molecule type" value="Genomic_DNA"/>
</dbReference>
<proteinExistence type="predicted"/>
<dbReference type="OrthoDB" id="6105938at2759"/>
<evidence type="ECO:0000259" key="1">
    <source>
        <dbReference type="PROSITE" id="PS00028"/>
    </source>
</evidence>
<dbReference type="RefSeq" id="XP_020122758.1">
    <property type="nucleotide sequence ID" value="XM_020261044.1"/>
</dbReference>
<protein>
    <recommendedName>
        <fullName evidence="1">C2H2-type domain-containing protein</fullName>
    </recommendedName>
</protein>
<organism evidence="2 3">
    <name type="scientific">Talaromyces atroroseus</name>
    <dbReference type="NCBI Taxonomy" id="1441469"/>
    <lineage>
        <taxon>Eukaryota</taxon>
        <taxon>Fungi</taxon>
        <taxon>Dikarya</taxon>
        <taxon>Ascomycota</taxon>
        <taxon>Pezizomycotina</taxon>
        <taxon>Eurotiomycetes</taxon>
        <taxon>Eurotiomycetidae</taxon>
        <taxon>Eurotiales</taxon>
        <taxon>Trichocomaceae</taxon>
        <taxon>Talaromyces</taxon>
        <taxon>Talaromyces sect. Trachyspermi</taxon>
    </lineage>
</organism>
<reference evidence="2 3" key="1">
    <citation type="submission" date="2015-06" db="EMBL/GenBank/DDBJ databases">
        <title>Talaromyces atroroseus IBT 11181 draft genome.</title>
        <authorList>
            <person name="Rasmussen K.B."/>
            <person name="Rasmussen S."/>
            <person name="Petersen B."/>
            <person name="Sicheritz-Ponten T."/>
            <person name="Mortensen U.H."/>
            <person name="Thrane U."/>
        </authorList>
    </citation>
    <scope>NUCLEOTIDE SEQUENCE [LARGE SCALE GENOMIC DNA]</scope>
    <source>
        <strain evidence="2 3">IBT 11181</strain>
    </source>
</reference>
<dbReference type="InterPro" id="IPR013087">
    <property type="entry name" value="Znf_C2H2_type"/>
</dbReference>
<dbReference type="Proteomes" id="UP000214365">
    <property type="component" value="Unassembled WGS sequence"/>
</dbReference>
<evidence type="ECO:0000313" key="3">
    <source>
        <dbReference type="Proteomes" id="UP000214365"/>
    </source>
</evidence>